<dbReference type="Gene3D" id="3.40.50.2300">
    <property type="match status" value="2"/>
</dbReference>
<keyword evidence="2" id="KW-0238">DNA-binding</keyword>
<dbReference type="InterPro" id="IPR046335">
    <property type="entry name" value="LacI/GalR-like_sensor"/>
</dbReference>
<dbReference type="InterPro" id="IPR010982">
    <property type="entry name" value="Lambda_DNA-bd_dom_sf"/>
</dbReference>
<dbReference type="EMBL" id="QZWH01000001">
    <property type="protein sequence ID" value="RJT27925.1"/>
    <property type="molecule type" value="Genomic_DNA"/>
</dbReference>
<evidence type="ECO:0000256" key="2">
    <source>
        <dbReference type="ARBA" id="ARBA00023125"/>
    </source>
</evidence>
<dbReference type="SUPFAM" id="SSF53822">
    <property type="entry name" value="Periplasmic binding protein-like I"/>
    <property type="match status" value="1"/>
</dbReference>
<evidence type="ECO:0000256" key="3">
    <source>
        <dbReference type="ARBA" id="ARBA00023163"/>
    </source>
</evidence>
<organism evidence="5 6">
    <name type="scientific">Buttiauxella izardii</name>
    <dbReference type="NCBI Taxonomy" id="82991"/>
    <lineage>
        <taxon>Bacteria</taxon>
        <taxon>Pseudomonadati</taxon>
        <taxon>Pseudomonadota</taxon>
        <taxon>Gammaproteobacteria</taxon>
        <taxon>Enterobacterales</taxon>
        <taxon>Enterobacteriaceae</taxon>
        <taxon>Buttiauxella</taxon>
    </lineage>
</organism>
<dbReference type="PROSITE" id="PS50932">
    <property type="entry name" value="HTH_LACI_2"/>
    <property type="match status" value="1"/>
</dbReference>
<keyword evidence="6" id="KW-1185">Reference proteome</keyword>
<dbReference type="RefSeq" id="WP_120062795.1">
    <property type="nucleotide sequence ID" value="NZ_QZWH01000001.1"/>
</dbReference>
<dbReference type="SMART" id="SM00354">
    <property type="entry name" value="HTH_LACI"/>
    <property type="match status" value="1"/>
</dbReference>
<feature type="domain" description="HTH lacI-type" evidence="4">
    <location>
        <begin position="2"/>
        <end position="56"/>
    </location>
</feature>
<sequence>MSNINDVARLAQVSKATVSRVLSGSRGVKEESRQAVLRAAEILNYKPNAIAQSLSSQSTNCIGVICATEHIQQSTGYLQALEKQLNQHHKHLLLRFANDPDSVAQAAQELSNGLCDALVVVGARFPLPELDDDIMLIDCLDGSHALSIQCDHVFAAETAVHYLCNQQRRQIALINFASGDAAAQTLEGYHQALHNHVVPFNRQLVIDDESSVRIALQRLINRGVKFSALLVTDDTQAQEAVMMLNQYQLKVPEQVMVFSLDGSTRMPGSNAIPAIKYPLESIARRAVELLLGERHTADLVRGSLLIA</sequence>
<dbReference type="OrthoDB" id="6479955at2"/>
<dbReference type="SUPFAM" id="SSF47413">
    <property type="entry name" value="lambda repressor-like DNA-binding domains"/>
    <property type="match status" value="1"/>
</dbReference>
<dbReference type="InterPro" id="IPR028082">
    <property type="entry name" value="Peripla_BP_I"/>
</dbReference>
<dbReference type="InterPro" id="IPR000843">
    <property type="entry name" value="HTH_LacI"/>
</dbReference>
<comment type="caution">
    <text evidence="5">The sequence shown here is derived from an EMBL/GenBank/DDBJ whole genome shotgun (WGS) entry which is preliminary data.</text>
</comment>
<proteinExistence type="predicted"/>
<dbReference type="Pfam" id="PF13377">
    <property type="entry name" value="Peripla_BP_3"/>
    <property type="match status" value="1"/>
</dbReference>
<dbReference type="CDD" id="cd01392">
    <property type="entry name" value="HTH_LacI"/>
    <property type="match status" value="1"/>
</dbReference>
<evidence type="ECO:0000256" key="1">
    <source>
        <dbReference type="ARBA" id="ARBA00023015"/>
    </source>
</evidence>
<dbReference type="GO" id="GO:0000976">
    <property type="term" value="F:transcription cis-regulatory region binding"/>
    <property type="evidence" value="ECO:0007669"/>
    <property type="project" value="TreeGrafter"/>
</dbReference>
<dbReference type="PROSITE" id="PS00356">
    <property type="entry name" value="HTH_LACI_1"/>
    <property type="match status" value="1"/>
</dbReference>
<evidence type="ECO:0000313" key="6">
    <source>
        <dbReference type="Proteomes" id="UP000276295"/>
    </source>
</evidence>
<dbReference type="PANTHER" id="PTHR30146">
    <property type="entry name" value="LACI-RELATED TRANSCRIPTIONAL REPRESSOR"/>
    <property type="match status" value="1"/>
</dbReference>
<gene>
    <name evidence="5" type="ORF">D6029_00205</name>
</gene>
<dbReference type="AlphaFoldDB" id="A0A3A5K0I7"/>
<protein>
    <submittedName>
        <fullName evidence="5">LacI family transcriptional regulator</fullName>
    </submittedName>
</protein>
<dbReference type="Pfam" id="PF00356">
    <property type="entry name" value="LacI"/>
    <property type="match status" value="1"/>
</dbReference>
<dbReference type="CDD" id="cd06267">
    <property type="entry name" value="PBP1_LacI_sugar_binding-like"/>
    <property type="match status" value="1"/>
</dbReference>
<keyword evidence="1" id="KW-0805">Transcription regulation</keyword>
<dbReference type="PANTHER" id="PTHR30146:SF109">
    <property type="entry name" value="HTH-TYPE TRANSCRIPTIONAL REGULATOR GALS"/>
    <property type="match status" value="1"/>
</dbReference>
<evidence type="ECO:0000313" key="5">
    <source>
        <dbReference type="EMBL" id="RJT27925.1"/>
    </source>
</evidence>
<dbReference type="Gene3D" id="1.10.260.40">
    <property type="entry name" value="lambda repressor-like DNA-binding domains"/>
    <property type="match status" value="1"/>
</dbReference>
<dbReference type="Proteomes" id="UP000276295">
    <property type="component" value="Unassembled WGS sequence"/>
</dbReference>
<keyword evidence="3" id="KW-0804">Transcription</keyword>
<accession>A0A3A5K0I7</accession>
<reference evidence="5 6" key="1">
    <citation type="submission" date="2018-09" db="EMBL/GenBank/DDBJ databases">
        <title>Draft genome sequence of Buttiauxella izardii CCUG 35510T.</title>
        <authorList>
            <person name="Salva-Serra F."/>
            <person name="Marathe N."/>
            <person name="Moore E."/>
            <person name="Stadler-Svensson L."/>
            <person name="Engstrom-Jakobsson H."/>
        </authorList>
    </citation>
    <scope>NUCLEOTIDE SEQUENCE [LARGE SCALE GENOMIC DNA]</scope>
    <source>
        <strain evidence="5 6">CCUG 35510</strain>
    </source>
</reference>
<dbReference type="GO" id="GO:0003700">
    <property type="term" value="F:DNA-binding transcription factor activity"/>
    <property type="evidence" value="ECO:0007669"/>
    <property type="project" value="TreeGrafter"/>
</dbReference>
<name>A0A3A5K0I7_9ENTR</name>
<evidence type="ECO:0000259" key="4">
    <source>
        <dbReference type="PROSITE" id="PS50932"/>
    </source>
</evidence>